<dbReference type="Proteomes" id="UP000257109">
    <property type="component" value="Unassembled WGS sequence"/>
</dbReference>
<dbReference type="AlphaFoldDB" id="A0A371FDL9"/>
<dbReference type="EMBL" id="QJKJ01009524">
    <property type="protein sequence ID" value="RDX76386.1"/>
    <property type="molecule type" value="Genomic_DNA"/>
</dbReference>
<proteinExistence type="predicted"/>
<evidence type="ECO:0000313" key="3">
    <source>
        <dbReference type="Proteomes" id="UP000257109"/>
    </source>
</evidence>
<organism evidence="2 3">
    <name type="scientific">Mucuna pruriens</name>
    <name type="common">Velvet bean</name>
    <name type="synonym">Dolichos pruriens</name>
    <dbReference type="NCBI Taxonomy" id="157652"/>
    <lineage>
        <taxon>Eukaryota</taxon>
        <taxon>Viridiplantae</taxon>
        <taxon>Streptophyta</taxon>
        <taxon>Embryophyta</taxon>
        <taxon>Tracheophyta</taxon>
        <taxon>Spermatophyta</taxon>
        <taxon>Magnoliopsida</taxon>
        <taxon>eudicotyledons</taxon>
        <taxon>Gunneridae</taxon>
        <taxon>Pentapetalae</taxon>
        <taxon>rosids</taxon>
        <taxon>fabids</taxon>
        <taxon>Fabales</taxon>
        <taxon>Fabaceae</taxon>
        <taxon>Papilionoideae</taxon>
        <taxon>50 kb inversion clade</taxon>
        <taxon>NPAAA clade</taxon>
        <taxon>indigoferoid/millettioid clade</taxon>
        <taxon>Phaseoleae</taxon>
        <taxon>Mucuna</taxon>
    </lineage>
</organism>
<feature type="compositionally biased region" description="Low complexity" evidence="1">
    <location>
        <begin position="167"/>
        <end position="182"/>
    </location>
</feature>
<dbReference type="OrthoDB" id="4033880at2759"/>
<comment type="caution">
    <text evidence="2">The sequence shown here is derived from an EMBL/GenBank/DDBJ whole genome shotgun (WGS) entry which is preliminary data.</text>
</comment>
<feature type="region of interest" description="Disordered" evidence="1">
    <location>
        <begin position="166"/>
        <end position="200"/>
    </location>
</feature>
<protein>
    <submittedName>
        <fullName evidence="2">Clathrin interactor EPSIN 1</fullName>
    </submittedName>
</protein>
<gene>
    <name evidence="2" type="primary">EPSIN1</name>
    <name evidence="2" type="ORF">CR513_43628</name>
</gene>
<dbReference type="STRING" id="157652.A0A371FDL9"/>
<keyword evidence="3" id="KW-1185">Reference proteome</keyword>
<sequence length="304" mass="31823">MASTIGRHAICHMSMVDFWLTAIGCHLLLITLIYKASAGNSNQVDLFGQDLIGDLMDVPTSVPVEKPATSNVPEVDLFADATFVSAAPNTDKGTSSQPQAEVDLFSSQPVIPSVTPTVDLFSISEPVVQPESKSENTGPINNSTIDPFASVPLNSFDGSDVFGDFTSQSDSVSSQPSNNVVSDGKHDNMNGKSLADSKVSPKKDAFQVKSGIWADSLSRGLIDLNITAPKKVSLVDVGIMGGLSDGSDEREKGPTPPSFHMGRAMGSGSGLGMSGFTPSQPAAGDDIFSNLGGSQQYQFGGFQK</sequence>
<reference evidence="2" key="1">
    <citation type="submission" date="2018-05" db="EMBL/GenBank/DDBJ databases">
        <title>Draft genome of Mucuna pruriens seed.</title>
        <authorList>
            <person name="Nnadi N.E."/>
            <person name="Vos R."/>
            <person name="Hasami M.H."/>
            <person name="Devisetty U.K."/>
            <person name="Aguiy J.C."/>
        </authorList>
    </citation>
    <scope>NUCLEOTIDE SEQUENCE [LARGE SCALE GENOMIC DNA]</scope>
    <source>
        <strain evidence="2">JCA_2017</strain>
    </source>
</reference>
<evidence type="ECO:0000256" key="1">
    <source>
        <dbReference type="SAM" id="MobiDB-lite"/>
    </source>
</evidence>
<accession>A0A371FDL9</accession>
<feature type="region of interest" description="Disordered" evidence="1">
    <location>
        <begin position="242"/>
        <end position="288"/>
    </location>
</feature>
<feature type="non-terminal residue" evidence="2">
    <location>
        <position position="1"/>
    </location>
</feature>
<name>A0A371FDL9_MUCPR</name>
<evidence type="ECO:0000313" key="2">
    <source>
        <dbReference type="EMBL" id="RDX76386.1"/>
    </source>
</evidence>